<organism evidence="2 3">
    <name type="scientific">Halosimplex pelagicum</name>
    <dbReference type="NCBI Taxonomy" id="869886"/>
    <lineage>
        <taxon>Archaea</taxon>
        <taxon>Methanobacteriati</taxon>
        <taxon>Methanobacteriota</taxon>
        <taxon>Stenosarchaea group</taxon>
        <taxon>Halobacteria</taxon>
        <taxon>Halobacteriales</taxon>
        <taxon>Haloarculaceae</taxon>
        <taxon>Halosimplex</taxon>
    </lineage>
</organism>
<keyword evidence="3" id="KW-1185">Reference proteome</keyword>
<accession>A0A7D5TBI5</accession>
<dbReference type="EMBL" id="CP058909">
    <property type="protein sequence ID" value="QLH81335.1"/>
    <property type="molecule type" value="Genomic_DNA"/>
</dbReference>
<feature type="region of interest" description="Disordered" evidence="1">
    <location>
        <begin position="166"/>
        <end position="205"/>
    </location>
</feature>
<feature type="compositionally biased region" description="Acidic residues" evidence="1">
    <location>
        <begin position="119"/>
        <end position="132"/>
    </location>
</feature>
<evidence type="ECO:0000256" key="1">
    <source>
        <dbReference type="SAM" id="MobiDB-lite"/>
    </source>
</evidence>
<evidence type="ECO:0000313" key="3">
    <source>
        <dbReference type="Proteomes" id="UP000509346"/>
    </source>
</evidence>
<dbReference type="GeneID" id="56082265"/>
<proteinExistence type="predicted"/>
<dbReference type="RefSeq" id="WP_179921227.1">
    <property type="nucleotide sequence ID" value="NZ_CP058909.1"/>
</dbReference>
<reference evidence="2 3" key="1">
    <citation type="submission" date="2020-07" db="EMBL/GenBank/DDBJ databases">
        <title>Halosimplex litoreum sp. nov. and Halosimplex rubrum sp. nov., isolated from different salt environments.</title>
        <authorList>
            <person name="Cui H."/>
        </authorList>
    </citation>
    <scope>NUCLEOTIDE SEQUENCE [LARGE SCALE GENOMIC DNA]</scope>
    <source>
        <strain evidence="2 3">R2</strain>
    </source>
</reference>
<feature type="region of interest" description="Disordered" evidence="1">
    <location>
        <begin position="64"/>
        <end position="147"/>
    </location>
</feature>
<dbReference type="AlphaFoldDB" id="A0A7D5TBI5"/>
<evidence type="ECO:0000313" key="2">
    <source>
        <dbReference type="EMBL" id="QLH81335.1"/>
    </source>
</evidence>
<dbReference type="OrthoDB" id="381582at2157"/>
<name>A0A7D5TBI5_9EURY</name>
<gene>
    <name evidence="2" type="ORF">HZS54_06710</name>
</gene>
<feature type="compositionally biased region" description="Acidic residues" evidence="1">
    <location>
        <begin position="166"/>
        <end position="203"/>
    </location>
</feature>
<protein>
    <submittedName>
        <fullName evidence="2">Uncharacterized protein</fullName>
    </submittedName>
</protein>
<feature type="region of interest" description="Disordered" evidence="1">
    <location>
        <begin position="244"/>
        <end position="271"/>
    </location>
</feature>
<dbReference type="KEGG" id="hpel:HZS54_06710"/>
<feature type="compositionally biased region" description="Acidic residues" evidence="1">
    <location>
        <begin position="68"/>
        <end position="98"/>
    </location>
</feature>
<dbReference type="Proteomes" id="UP000509346">
    <property type="component" value="Chromosome"/>
</dbReference>
<dbReference type="PROSITE" id="PS51318">
    <property type="entry name" value="TAT"/>
    <property type="match status" value="1"/>
</dbReference>
<sequence>MRPTRRTVLKGAGAALVSGGVLWNGRQEIVPAFGARVLLANGGRAATIGVGDDNEFRGFSETVRIEAVEDPPGSDDADGEDNDDNSDQNEGTETEENDSAIRITSLPEPGDSDGRDSTDETDQTGDNQDDNGDQNGTNTGDAVTFDYGISVVNVRDRDLTVRDIYEYESDDDDGDDGADEDREEESTESETDDNGEEGPEQVEDGFVYDWLVTDEDVTGVGTDHEMESVGPDEAWLLLKTDQTEGTATATEAESDDTETSTGTPEPDPSVVDGFTLVFRTMYAEREPGTWHTRTVTDEFRAVDDQPWKRFSQDTYEFVPIGFDLLEVYGDATVHAVGVGRGDPFYGPSKLDTYYADLRLNGERYELPVTYAGESGRTDETTETPQ</sequence>
<dbReference type="InterPro" id="IPR006311">
    <property type="entry name" value="TAT_signal"/>
</dbReference>